<dbReference type="Proteomes" id="UP001062846">
    <property type="component" value="Chromosome 5"/>
</dbReference>
<evidence type="ECO:0000313" key="1">
    <source>
        <dbReference type="EMBL" id="KAI8555046.1"/>
    </source>
</evidence>
<proteinExistence type="predicted"/>
<evidence type="ECO:0000313" key="2">
    <source>
        <dbReference type="Proteomes" id="UP001062846"/>
    </source>
</evidence>
<sequence>MLQMNKSIWVFSAPNEKINLGLLGFPISRLGLYFYQTLELQFPPQPFICKSFCTFFPFLFRVLPCRVSDVSPMQKPHPLNFSLKGSAFAFDSDRNIQDFVPSMVAYTVCAFFGFQVLFGIFKVKKLVQQERLIMGTA</sequence>
<comment type="caution">
    <text evidence="1">The sequence shown here is derived from an EMBL/GenBank/DDBJ whole genome shotgun (WGS) entry which is preliminary data.</text>
</comment>
<name>A0ACC0NPY9_RHOML</name>
<accession>A0ACC0NPY9</accession>
<reference evidence="1" key="1">
    <citation type="submission" date="2022-02" db="EMBL/GenBank/DDBJ databases">
        <title>Plant Genome Project.</title>
        <authorList>
            <person name="Zhang R.-G."/>
        </authorList>
    </citation>
    <scope>NUCLEOTIDE SEQUENCE</scope>
    <source>
        <strain evidence="1">AT1</strain>
    </source>
</reference>
<gene>
    <name evidence="1" type="ORF">RHMOL_Rhmol05G0143800</name>
</gene>
<dbReference type="EMBL" id="CM046392">
    <property type="protein sequence ID" value="KAI8555046.1"/>
    <property type="molecule type" value="Genomic_DNA"/>
</dbReference>
<organism evidence="1 2">
    <name type="scientific">Rhododendron molle</name>
    <name type="common">Chinese azalea</name>
    <name type="synonym">Azalea mollis</name>
    <dbReference type="NCBI Taxonomy" id="49168"/>
    <lineage>
        <taxon>Eukaryota</taxon>
        <taxon>Viridiplantae</taxon>
        <taxon>Streptophyta</taxon>
        <taxon>Embryophyta</taxon>
        <taxon>Tracheophyta</taxon>
        <taxon>Spermatophyta</taxon>
        <taxon>Magnoliopsida</taxon>
        <taxon>eudicotyledons</taxon>
        <taxon>Gunneridae</taxon>
        <taxon>Pentapetalae</taxon>
        <taxon>asterids</taxon>
        <taxon>Ericales</taxon>
        <taxon>Ericaceae</taxon>
        <taxon>Ericoideae</taxon>
        <taxon>Rhodoreae</taxon>
        <taxon>Rhododendron</taxon>
    </lineage>
</organism>
<protein>
    <submittedName>
        <fullName evidence="1">Uncharacterized protein</fullName>
    </submittedName>
</protein>
<keyword evidence="2" id="KW-1185">Reference proteome</keyword>